<sequence length="307" mass="33876">MSAQEQISSFQKLKLSFVDLPEAFPTAHSLQASARAHAEKEPGDAGEQGAAVVQKIGVIALNNPPANTFSLEEVKELRRAISVLEGDGLVRGMILTSGVDNFFTAGVDLTSFSKDEEWLKEFWIQVTELFRQMYTSRLLSVAALNGHSLALGGVLMLACNDRYALDGNQKVKGKYKFGLNEVLVGLPLPSWLSKLLVNVVGFRNAELLGVDGLILSANDAKQYGLVDKVFASQEELFNASVERLRQRTKIPPSAQLATLQYMRSEFIEEFDKTYNKHTEAFVKHIKSKETQAVLKQALKNIGSKKAN</sequence>
<dbReference type="Gene3D" id="3.90.226.10">
    <property type="entry name" value="2-enoyl-CoA Hydratase, Chain A, domain 1"/>
    <property type="match status" value="1"/>
</dbReference>
<dbReference type="PANTHER" id="PTHR11941">
    <property type="entry name" value="ENOYL-COA HYDRATASE-RELATED"/>
    <property type="match status" value="1"/>
</dbReference>
<reference evidence="1 2" key="1">
    <citation type="journal article" date="2018" name="MBio">
        <title>Comparative Genomics Reveals the Core Gene Toolbox for the Fungus-Insect Symbiosis.</title>
        <authorList>
            <person name="Wang Y."/>
            <person name="Stata M."/>
            <person name="Wang W."/>
            <person name="Stajich J.E."/>
            <person name="White M.M."/>
            <person name="Moncalvo J.M."/>
        </authorList>
    </citation>
    <scope>NUCLEOTIDE SEQUENCE [LARGE SCALE GENOMIC DNA]</scope>
    <source>
        <strain evidence="1 2">SC-DP-2</strain>
    </source>
</reference>
<dbReference type="InterPro" id="IPR029045">
    <property type="entry name" value="ClpP/crotonase-like_dom_sf"/>
</dbReference>
<evidence type="ECO:0000313" key="2">
    <source>
        <dbReference type="Proteomes" id="UP000245609"/>
    </source>
</evidence>
<dbReference type="GO" id="GO:0006635">
    <property type="term" value="P:fatty acid beta-oxidation"/>
    <property type="evidence" value="ECO:0007669"/>
    <property type="project" value="TreeGrafter"/>
</dbReference>
<dbReference type="CDD" id="cd06558">
    <property type="entry name" value="crotonase-like"/>
    <property type="match status" value="1"/>
</dbReference>
<dbReference type="PANTHER" id="PTHR11941:SF45">
    <property type="entry name" value="ENOYL-COA DELTA ISOMERASE 1, MITOCHONDRIAL"/>
    <property type="match status" value="1"/>
</dbReference>
<gene>
    <name evidence="1" type="ORF">BB560_005286</name>
</gene>
<dbReference type="GO" id="GO:0005739">
    <property type="term" value="C:mitochondrion"/>
    <property type="evidence" value="ECO:0007669"/>
    <property type="project" value="TreeGrafter"/>
</dbReference>
<protein>
    <recommendedName>
        <fullName evidence="3">Enoyl-CoA hydratase</fullName>
    </recommendedName>
</protein>
<evidence type="ECO:0000313" key="1">
    <source>
        <dbReference type="EMBL" id="PVV00338.1"/>
    </source>
</evidence>
<dbReference type="Proteomes" id="UP000245609">
    <property type="component" value="Unassembled WGS sequence"/>
</dbReference>
<dbReference type="STRING" id="133381.A0A2T9Z6W9"/>
<organism evidence="1 2">
    <name type="scientific">Smittium megazygosporum</name>
    <dbReference type="NCBI Taxonomy" id="133381"/>
    <lineage>
        <taxon>Eukaryota</taxon>
        <taxon>Fungi</taxon>
        <taxon>Fungi incertae sedis</taxon>
        <taxon>Zoopagomycota</taxon>
        <taxon>Kickxellomycotina</taxon>
        <taxon>Harpellomycetes</taxon>
        <taxon>Harpellales</taxon>
        <taxon>Legeriomycetaceae</taxon>
        <taxon>Smittium</taxon>
    </lineage>
</organism>
<dbReference type="InterPro" id="IPR001753">
    <property type="entry name" value="Enoyl-CoA_hydra/iso"/>
</dbReference>
<proteinExistence type="predicted"/>
<keyword evidence="2" id="KW-1185">Reference proteome</keyword>
<dbReference type="OrthoDB" id="410701at2759"/>
<evidence type="ECO:0008006" key="3">
    <source>
        <dbReference type="Google" id="ProtNLM"/>
    </source>
</evidence>
<dbReference type="Gene3D" id="6.10.250.170">
    <property type="match status" value="1"/>
</dbReference>
<dbReference type="EMBL" id="MBFS01002075">
    <property type="protein sequence ID" value="PVV00338.1"/>
    <property type="molecule type" value="Genomic_DNA"/>
</dbReference>
<dbReference type="AlphaFoldDB" id="A0A2T9Z6W9"/>
<dbReference type="Pfam" id="PF00378">
    <property type="entry name" value="ECH_1"/>
    <property type="match status" value="1"/>
</dbReference>
<comment type="caution">
    <text evidence="1">The sequence shown here is derived from an EMBL/GenBank/DDBJ whole genome shotgun (WGS) entry which is preliminary data.</text>
</comment>
<accession>A0A2T9Z6W9</accession>
<dbReference type="SUPFAM" id="SSF52096">
    <property type="entry name" value="ClpP/crotonase"/>
    <property type="match status" value="1"/>
</dbReference>
<name>A0A2T9Z6W9_9FUNG</name>